<organism evidence="1 2">
    <name type="scientific">Palleniella muris</name>
    <dbReference type="NCBI Taxonomy" id="3038145"/>
    <lineage>
        <taxon>Bacteria</taxon>
        <taxon>Pseudomonadati</taxon>
        <taxon>Bacteroidota</taxon>
        <taxon>Bacteroidia</taxon>
        <taxon>Bacteroidales</taxon>
        <taxon>Prevotellaceae</taxon>
        <taxon>Palleniella</taxon>
    </lineage>
</organism>
<reference evidence="1" key="1">
    <citation type="submission" date="2019-04" db="EMBL/GenBank/DDBJ databases">
        <title>Microbes associate with the intestines of laboratory mice.</title>
        <authorList>
            <person name="Navarre W."/>
            <person name="Wong E."/>
            <person name="Huang K."/>
            <person name="Tropini C."/>
            <person name="Ng K."/>
            <person name="Yu B."/>
        </authorList>
    </citation>
    <scope>NUCLEOTIDE SEQUENCE</scope>
    <source>
        <strain evidence="1">NM73_A23</strain>
    </source>
</reference>
<protein>
    <submittedName>
        <fullName evidence="1">Uncharacterized protein</fullName>
    </submittedName>
</protein>
<name>A0AC61QM87_9BACT</name>
<dbReference type="Proteomes" id="UP000308886">
    <property type="component" value="Unassembled WGS sequence"/>
</dbReference>
<accession>A0AC61QM87</accession>
<gene>
    <name evidence="1" type="ORF">E5358_13230</name>
</gene>
<keyword evidence="2" id="KW-1185">Reference proteome</keyword>
<evidence type="ECO:0000313" key="1">
    <source>
        <dbReference type="EMBL" id="TGX80315.1"/>
    </source>
</evidence>
<proteinExistence type="predicted"/>
<dbReference type="EMBL" id="SRZC01000027">
    <property type="protein sequence ID" value="TGX80315.1"/>
    <property type="molecule type" value="Genomic_DNA"/>
</dbReference>
<evidence type="ECO:0000313" key="2">
    <source>
        <dbReference type="Proteomes" id="UP000308886"/>
    </source>
</evidence>
<comment type="caution">
    <text evidence="1">The sequence shown here is derived from an EMBL/GenBank/DDBJ whole genome shotgun (WGS) entry which is preliminary data.</text>
</comment>
<sequence>MNIQIVYVLVANRKNLYLEELWVSLYSLRRYHPDVVVKVLVDDCTGKYLQYFPQLCAMVTEICVVPVPEAYNAKQRSRQIKTTVRNVIDGDYLFIDTDTVICKPLDDIDNLSCDIAAVPDGHLPVKSCMFPPIDQMQRIFGINVSDSKYWFNSGVMYVSDNVKTRKFYKRWNENWTYSCFEKNFSQDQPALWKTNVEFEDLIEELPGIYNAQVAMSLKYFADAVIVHWWHMDFIENQDYSPYFSLEIYKELKEVKAVTPHIADMIVNCKQSFVSPTMPVGKEQIYFLFSPAGNIFNRIYKDGGAASWLMVKVAGWLERLHKYTKKK</sequence>